<dbReference type="InterPro" id="IPR041541">
    <property type="entry name" value="Glutaminase_EF-hand"/>
</dbReference>
<dbReference type="PANTHER" id="PTHR12544:SF51">
    <property type="entry name" value="GLUTAMINASE 3-RELATED"/>
    <property type="match status" value="1"/>
</dbReference>
<evidence type="ECO:0000313" key="8">
    <source>
        <dbReference type="Proteomes" id="UP000036681"/>
    </source>
</evidence>
<dbReference type="HAMAP" id="MF_00313">
    <property type="entry name" value="Glutaminase"/>
    <property type="match status" value="1"/>
</dbReference>
<evidence type="ECO:0000256" key="6">
    <source>
        <dbReference type="ARBA" id="ARBA00049534"/>
    </source>
</evidence>
<dbReference type="WBParaSite" id="ALUE_0000803901-mRNA-1">
    <property type="protein sequence ID" value="ALUE_0000803901-mRNA-1"/>
    <property type="gene ID" value="ALUE_0000803901"/>
</dbReference>
<comment type="similarity">
    <text evidence="1">Belongs to the glutaminase family.</text>
</comment>
<dbReference type="SUPFAM" id="SSF56601">
    <property type="entry name" value="beta-lactamase/transpeptidase-like"/>
    <property type="match status" value="3"/>
</dbReference>
<dbReference type="InterPro" id="IPR002110">
    <property type="entry name" value="Ankyrin_rpt"/>
</dbReference>
<proteinExistence type="inferred from homology"/>
<keyword evidence="8" id="KW-1185">Reference proteome</keyword>
<reference evidence="9" key="1">
    <citation type="submission" date="2023-03" db="UniProtKB">
        <authorList>
            <consortium name="WormBaseParasite"/>
        </authorList>
    </citation>
    <scope>IDENTIFICATION</scope>
</reference>
<keyword evidence="3" id="KW-0677">Repeat</keyword>
<dbReference type="Proteomes" id="UP000036681">
    <property type="component" value="Unplaced"/>
</dbReference>
<feature type="domain" description="Glutaminase EF-hand" evidence="7">
    <location>
        <begin position="25"/>
        <end position="117"/>
    </location>
</feature>
<dbReference type="GO" id="GO:0004359">
    <property type="term" value="F:glutaminase activity"/>
    <property type="evidence" value="ECO:0007669"/>
    <property type="project" value="UniProtKB-EC"/>
</dbReference>
<protein>
    <recommendedName>
        <fullName evidence="2">glutaminase</fullName>
        <ecNumber evidence="2">3.5.1.2</ecNumber>
    </recommendedName>
</protein>
<dbReference type="Gene3D" id="1.10.238.210">
    <property type="match status" value="1"/>
</dbReference>
<evidence type="ECO:0000259" key="7">
    <source>
        <dbReference type="Pfam" id="PF17959"/>
    </source>
</evidence>
<evidence type="ECO:0000256" key="2">
    <source>
        <dbReference type="ARBA" id="ARBA00012918"/>
    </source>
</evidence>
<dbReference type="Pfam" id="PF17959">
    <property type="entry name" value="EF-hand_14"/>
    <property type="match status" value="1"/>
</dbReference>
<comment type="catalytic activity">
    <reaction evidence="6">
        <text>L-glutamine + H2O = L-glutamate + NH4(+)</text>
        <dbReference type="Rhea" id="RHEA:15889"/>
        <dbReference type="ChEBI" id="CHEBI:15377"/>
        <dbReference type="ChEBI" id="CHEBI:28938"/>
        <dbReference type="ChEBI" id="CHEBI:29985"/>
        <dbReference type="ChEBI" id="CHEBI:58359"/>
        <dbReference type="EC" id="3.5.1.2"/>
    </reaction>
</comment>
<evidence type="ECO:0000256" key="5">
    <source>
        <dbReference type="ARBA" id="ARBA00023043"/>
    </source>
</evidence>
<dbReference type="Gene3D" id="3.40.710.10">
    <property type="entry name" value="DD-peptidase/beta-lactamase superfamily"/>
    <property type="match status" value="2"/>
</dbReference>
<dbReference type="PANTHER" id="PTHR12544">
    <property type="entry name" value="GLUTAMINASE"/>
    <property type="match status" value="1"/>
</dbReference>
<name>A0A9J2PFB9_ASCLU</name>
<evidence type="ECO:0000256" key="1">
    <source>
        <dbReference type="ARBA" id="ARBA00011076"/>
    </source>
</evidence>
<dbReference type="Pfam" id="PF04960">
    <property type="entry name" value="Glutaminase"/>
    <property type="match status" value="3"/>
</dbReference>
<dbReference type="AlphaFoldDB" id="A0A9J2PFB9"/>
<keyword evidence="5" id="KW-0040">ANK repeat</keyword>
<dbReference type="GO" id="GO:0006537">
    <property type="term" value="P:glutamate biosynthetic process"/>
    <property type="evidence" value="ECO:0007669"/>
    <property type="project" value="TreeGrafter"/>
</dbReference>
<dbReference type="EC" id="3.5.1.2" evidence="2"/>
<dbReference type="GO" id="GO:0006543">
    <property type="term" value="P:L-glutamine catabolic process"/>
    <property type="evidence" value="ECO:0007669"/>
    <property type="project" value="TreeGrafter"/>
</dbReference>
<evidence type="ECO:0000313" key="9">
    <source>
        <dbReference type="WBParaSite" id="ALUE_0000803901-mRNA-1"/>
    </source>
</evidence>
<dbReference type="InterPro" id="IPR036770">
    <property type="entry name" value="Ankyrin_rpt-contain_sf"/>
</dbReference>
<evidence type="ECO:0000256" key="3">
    <source>
        <dbReference type="ARBA" id="ARBA00022737"/>
    </source>
</evidence>
<dbReference type="InterPro" id="IPR012338">
    <property type="entry name" value="Beta-lactam/transpept-like"/>
</dbReference>
<sequence length="747" mass="83705">MVRDMARTLSSDSTASYSARVTPHIADMVFDLYRNVESETLSVHSLLKSLHECGIREDDPRLRSFIKAVADEERRQSISDLTPSDSATNLDRDTFRRCVSESIGTIAKALKKQLVIPDWPMFVSVITDIFESCRKFKDGKVADYIPQLARCDPSNWAVSICTVDGQRRSWGDAKVPFCLQSVSKPFTYTIALEELGADEVHSYVGQEPSGRLFNEICLDHNRDSMLQTASLSPFSCVLVDTVSRQANERVQIDTSSTEITTNRSLLYNKPHNPMINAGAILVASLLKRKCSLSDRFDFALQQLKKFACGGFVGFNNAVFLSERETADRNYALSYYMREHKCFPANTSIQYSTSDFFLEGPRGCEVVVRIWKEIGHELNKLPRHAVHAIPLVGSVDCTAFKRTNTMSIDDTLDLYFQLCSIETNADTLAVMAATLANGGVSPLSEQRVVCNRAVRDTLSLMYSCGMYDYSGQFAFTVGLPAKSGVSGDMIIVVPNVMGICIYSPALDPLGNTVRGVKFAEQLVEKFNFHNYDSLVYSETHKIDPRKTVREARHESISNMMYAARAGDISAIQRYILLGVSIHDRDYDERTVLHIAAAEGNDYVLKFLLDRWKESPDPVDRYGRTPLDDAKEFGRVKCVELLEKTLLREGIPISSPTRKKNADTNIASLNATTFNPKTGSLLTETDHISLDTTTSLPTCTNLQSTIGNSSLEHKRQCVSIKLGWIMRCISMRLRRIWFKTETFVSISEN</sequence>
<evidence type="ECO:0000256" key="4">
    <source>
        <dbReference type="ARBA" id="ARBA00022801"/>
    </source>
</evidence>
<dbReference type="Gene3D" id="1.25.40.20">
    <property type="entry name" value="Ankyrin repeat-containing domain"/>
    <property type="match status" value="1"/>
</dbReference>
<dbReference type="Pfam" id="PF12796">
    <property type="entry name" value="Ank_2"/>
    <property type="match status" value="1"/>
</dbReference>
<dbReference type="InterPro" id="IPR015868">
    <property type="entry name" value="Glutaminase"/>
</dbReference>
<organism evidence="8 9">
    <name type="scientific">Ascaris lumbricoides</name>
    <name type="common">Giant roundworm</name>
    <dbReference type="NCBI Taxonomy" id="6252"/>
    <lineage>
        <taxon>Eukaryota</taxon>
        <taxon>Metazoa</taxon>
        <taxon>Ecdysozoa</taxon>
        <taxon>Nematoda</taxon>
        <taxon>Chromadorea</taxon>
        <taxon>Rhabditida</taxon>
        <taxon>Spirurina</taxon>
        <taxon>Ascaridomorpha</taxon>
        <taxon>Ascaridoidea</taxon>
        <taxon>Ascarididae</taxon>
        <taxon>Ascaris</taxon>
    </lineage>
</organism>
<dbReference type="SUPFAM" id="SSF48403">
    <property type="entry name" value="Ankyrin repeat"/>
    <property type="match status" value="1"/>
</dbReference>
<accession>A0A9J2PFB9</accession>
<keyword evidence="4" id="KW-0378">Hydrolase</keyword>